<sequence>MFASTVAEKLSQYSPVIIHRNYGGSASKPWQKVPILKGKNPGKLLPPEDARRLQISKTMSYLLRHGGGEKINMRSDGFVPVRSLLSHPSMKGISFSALEMIVKKDNKERFALSYETRAAGSSGQVESCWIRANQGHSLPVEVKLKRILSAKETPMAVHGTSEKAWQSISASGLSKMARNHIHMAQGLGVDGVVSGIRNNSRILIYVNVEKALASGIPFYLSQNGVVLSPGNGNGIITPDFFERVEQVSREEKEIWHKNGTSSYSEAVAS</sequence>
<keyword evidence="8" id="KW-1185">Reference proteome</keyword>
<evidence type="ECO:0000313" key="8">
    <source>
        <dbReference type="Proteomes" id="UP000297245"/>
    </source>
</evidence>
<gene>
    <name evidence="7" type="ORF">K435DRAFT_671086</name>
</gene>
<comment type="catalytic activity">
    <reaction evidence="6">
        <text>2'-phospho-[ligated tRNA] + NAD(+) = mature tRNA + ADP-alpha-D-ribose 1'',2''-cyclic phosphate + nicotinamide</text>
        <dbReference type="Rhea" id="RHEA:23324"/>
        <dbReference type="Rhea" id="RHEA-COMP:11106"/>
        <dbReference type="Rhea" id="RHEA-COMP:11107"/>
        <dbReference type="ChEBI" id="CHEBI:17154"/>
        <dbReference type="ChEBI" id="CHEBI:57540"/>
        <dbReference type="ChEBI" id="CHEBI:76596"/>
        <dbReference type="ChEBI" id="CHEBI:82883"/>
        <dbReference type="ChEBI" id="CHEBI:85027"/>
        <dbReference type="EC" id="2.7.1.160"/>
    </reaction>
</comment>
<name>A0A4V4HEZ3_DENBC</name>
<dbReference type="InterPro" id="IPR002745">
    <property type="entry name" value="Ptrans_KptA/Tpt1"/>
</dbReference>
<dbReference type="AlphaFoldDB" id="A0A4V4HEZ3"/>
<dbReference type="Gene3D" id="1.10.10.970">
    <property type="entry name" value="RNA 2'-phosphotransferase, Tpt1/KptA family, N-terminal domain"/>
    <property type="match status" value="1"/>
</dbReference>
<proteinExistence type="inferred from homology"/>
<comment type="similarity">
    <text evidence="2">Belongs to the KptA/TPT1 family.</text>
</comment>
<dbReference type="PANTHER" id="PTHR12684">
    <property type="entry name" value="PUTATIVE PHOSPHOTRANSFERASE"/>
    <property type="match status" value="1"/>
</dbReference>
<dbReference type="InterPro" id="IPR042080">
    <property type="entry name" value="RNA_2'-PTrans_N"/>
</dbReference>
<evidence type="ECO:0000256" key="2">
    <source>
        <dbReference type="ARBA" id="ARBA00009836"/>
    </source>
</evidence>
<dbReference type="SUPFAM" id="SSF56399">
    <property type="entry name" value="ADP-ribosylation"/>
    <property type="match status" value="1"/>
</dbReference>
<keyword evidence="5" id="KW-0520">NAD</keyword>
<comment type="function">
    <text evidence="1">Catalyzes the last step of tRNA splicing, the transfer of the splice junction 2'-phosphate from ligated tRNA to NAD to produce ADP-ribose 1''-2'' cyclic phosphate.</text>
</comment>
<evidence type="ECO:0000256" key="4">
    <source>
        <dbReference type="ARBA" id="ARBA00022679"/>
    </source>
</evidence>
<dbReference type="OrthoDB" id="419694at2759"/>
<evidence type="ECO:0000256" key="3">
    <source>
        <dbReference type="ARBA" id="ARBA00012007"/>
    </source>
</evidence>
<evidence type="ECO:0000256" key="1">
    <source>
        <dbReference type="ARBA" id="ARBA00003343"/>
    </source>
</evidence>
<dbReference type="PANTHER" id="PTHR12684:SF2">
    <property type="entry name" value="TRNA 2'-PHOSPHOTRANSFERASE 1"/>
    <property type="match status" value="1"/>
</dbReference>
<evidence type="ECO:0000313" key="7">
    <source>
        <dbReference type="EMBL" id="THU92985.1"/>
    </source>
</evidence>
<dbReference type="GO" id="GO:0000215">
    <property type="term" value="F:tRNA 2'-phosphotransferase activity"/>
    <property type="evidence" value="ECO:0007669"/>
    <property type="project" value="UniProtKB-EC"/>
</dbReference>
<evidence type="ECO:0000256" key="5">
    <source>
        <dbReference type="ARBA" id="ARBA00023027"/>
    </source>
</evidence>
<protein>
    <recommendedName>
        <fullName evidence="3">2'-phosphotransferase</fullName>
        <ecNumber evidence="3">2.7.1.160</ecNumber>
    </recommendedName>
</protein>
<accession>A0A4V4HEZ3</accession>
<dbReference type="GO" id="GO:0006388">
    <property type="term" value="P:tRNA splicing, via endonucleolytic cleavage and ligation"/>
    <property type="evidence" value="ECO:0007669"/>
    <property type="project" value="TreeGrafter"/>
</dbReference>
<dbReference type="Pfam" id="PF01885">
    <property type="entry name" value="PTS_2-RNA"/>
    <property type="match status" value="1"/>
</dbReference>
<dbReference type="InterPro" id="IPR042081">
    <property type="entry name" value="RNA_2'-PTrans_C"/>
</dbReference>
<dbReference type="EMBL" id="ML179262">
    <property type="protein sequence ID" value="THU92985.1"/>
    <property type="molecule type" value="Genomic_DNA"/>
</dbReference>
<dbReference type="Proteomes" id="UP000297245">
    <property type="component" value="Unassembled WGS sequence"/>
</dbReference>
<evidence type="ECO:0000256" key="6">
    <source>
        <dbReference type="ARBA" id="ARBA00047949"/>
    </source>
</evidence>
<organism evidence="7 8">
    <name type="scientific">Dendrothele bispora (strain CBS 962.96)</name>
    <dbReference type="NCBI Taxonomy" id="1314807"/>
    <lineage>
        <taxon>Eukaryota</taxon>
        <taxon>Fungi</taxon>
        <taxon>Dikarya</taxon>
        <taxon>Basidiomycota</taxon>
        <taxon>Agaricomycotina</taxon>
        <taxon>Agaricomycetes</taxon>
        <taxon>Agaricomycetidae</taxon>
        <taxon>Agaricales</taxon>
        <taxon>Agaricales incertae sedis</taxon>
        <taxon>Dendrothele</taxon>
    </lineage>
</organism>
<keyword evidence="4" id="KW-0808">Transferase</keyword>
<reference evidence="7 8" key="1">
    <citation type="journal article" date="2019" name="Nat. Ecol. Evol.">
        <title>Megaphylogeny resolves global patterns of mushroom evolution.</title>
        <authorList>
            <person name="Varga T."/>
            <person name="Krizsan K."/>
            <person name="Foldi C."/>
            <person name="Dima B."/>
            <person name="Sanchez-Garcia M."/>
            <person name="Sanchez-Ramirez S."/>
            <person name="Szollosi G.J."/>
            <person name="Szarkandi J.G."/>
            <person name="Papp V."/>
            <person name="Albert L."/>
            <person name="Andreopoulos W."/>
            <person name="Angelini C."/>
            <person name="Antonin V."/>
            <person name="Barry K.W."/>
            <person name="Bougher N.L."/>
            <person name="Buchanan P."/>
            <person name="Buyck B."/>
            <person name="Bense V."/>
            <person name="Catcheside P."/>
            <person name="Chovatia M."/>
            <person name="Cooper J."/>
            <person name="Damon W."/>
            <person name="Desjardin D."/>
            <person name="Finy P."/>
            <person name="Geml J."/>
            <person name="Haridas S."/>
            <person name="Hughes K."/>
            <person name="Justo A."/>
            <person name="Karasinski D."/>
            <person name="Kautmanova I."/>
            <person name="Kiss B."/>
            <person name="Kocsube S."/>
            <person name="Kotiranta H."/>
            <person name="LaButti K.M."/>
            <person name="Lechner B.E."/>
            <person name="Liimatainen K."/>
            <person name="Lipzen A."/>
            <person name="Lukacs Z."/>
            <person name="Mihaltcheva S."/>
            <person name="Morgado L.N."/>
            <person name="Niskanen T."/>
            <person name="Noordeloos M.E."/>
            <person name="Ohm R.A."/>
            <person name="Ortiz-Santana B."/>
            <person name="Ovrebo C."/>
            <person name="Racz N."/>
            <person name="Riley R."/>
            <person name="Savchenko A."/>
            <person name="Shiryaev A."/>
            <person name="Soop K."/>
            <person name="Spirin V."/>
            <person name="Szebenyi C."/>
            <person name="Tomsovsky M."/>
            <person name="Tulloss R.E."/>
            <person name="Uehling J."/>
            <person name="Grigoriev I.V."/>
            <person name="Vagvolgyi C."/>
            <person name="Papp T."/>
            <person name="Martin F.M."/>
            <person name="Miettinen O."/>
            <person name="Hibbett D.S."/>
            <person name="Nagy L.G."/>
        </authorList>
    </citation>
    <scope>NUCLEOTIDE SEQUENCE [LARGE SCALE GENOMIC DNA]</scope>
    <source>
        <strain evidence="7 8">CBS 962.96</strain>
    </source>
</reference>
<dbReference type="EC" id="2.7.1.160" evidence="3"/>
<dbReference type="Gene3D" id="3.20.170.30">
    <property type="match status" value="1"/>
</dbReference>